<evidence type="ECO:0000313" key="12">
    <source>
        <dbReference type="Proteomes" id="UP000663870"/>
    </source>
</evidence>
<evidence type="ECO:0000313" key="11">
    <source>
        <dbReference type="EMBL" id="CAF3789538.1"/>
    </source>
</evidence>
<dbReference type="InterPro" id="IPR001107">
    <property type="entry name" value="Band_7"/>
</dbReference>
<keyword evidence="12" id="KW-1185">Reference proteome</keyword>
<keyword evidence="2" id="KW-0472">Membrane</keyword>
<sequence>MAQIIHVLIGVGVGLAVVTIISLFISCVSRLDTDEIAIPYNIITKNLRREVKTTGLHFGSPGFTLITFPSVFTSMEFDDISCLNKDGVSISLDVIFQFRADPNYLYDIVMQFKDFSGYKQILAATGQGAVHDTCAHFNTTAFQSMRGFFQVKLLDKMKESLSPFYAILRDLQVNDVRRPSDFETAVKDKEAAKENIKIAENERPKLLTQARTEYQKALKQAQIIQERADTDSTIIRNQADAEAQAIRARYSTETDTYVELKNKMRFNVESLLTYMAVRVVGTSKNDIYINLKSPAQVKYEL</sequence>
<name>A0A813QKA5_9BILA</name>
<dbReference type="InterPro" id="IPR036013">
    <property type="entry name" value="Band_7/SPFH_dom_sf"/>
</dbReference>
<evidence type="ECO:0000313" key="7">
    <source>
        <dbReference type="EMBL" id="CAF0816004.1"/>
    </source>
</evidence>
<protein>
    <recommendedName>
        <fullName evidence="3">Band 7 domain-containing protein</fullName>
    </recommendedName>
</protein>
<dbReference type="OrthoDB" id="190994at2759"/>
<proteinExistence type="predicted"/>
<dbReference type="EMBL" id="CAJNOO010000036">
    <property type="protein sequence ID" value="CAF0760641.1"/>
    <property type="molecule type" value="Genomic_DNA"/>
</dbReference>
<feature type="domain" description="Band 7" evidence="3">
    <location>
        <begin position="32"/>
        <end position="199"/>
    </location>
</feature>
<evidence type="ECO:0000256" key="1">
    <source>
        <dbReference type="SAM" id="Coils"/>
    </source>
</evidence>
<evidence type="ECO:0000259" key="3">
    <source>
        <dbReference type="Pfam" id="PF01145"/>
    </source>
</evidence>
<dbReference type="EMBL" id="CAJNOT010000019">
    <property type="protein sequence ID" value="CAF0776344.1"/>
    <property type="molecule type" value="Genomic_DNA"/>
</dbReference>
<dbReference type="EMBL" id="CAJOBE010001974">
    <property type="protein sequence ID" value="CAF3789538.1"/>
    <property type="molecule type" value="Genomic_DNA"/>
</dbReference>
<dbReference type="Proteomes" id="UP000663870">
    <property type="component" value="Unassembled WGS sequence"/>
</dbReference>
<dbReference type="EMBL" id="CAJNOU010000366">
    <property type="protein sequence ID" value="CAF0974327.1"/>
    <property type="molecule type" value="Genomic_DNA"/>
</dbReference>
<gene>
    <name evidence="11" type="ORF">FNK824_LOCUS14356</name>
    <name evidence="10" type="ORF">JBS370_LOCUS13403</name>
    <name evidence="5" type="ORF">JXQ802_LOCUS2581</name>
    <name evidence="9" type="ORF">OTI717_LOCUS11107</name>
    <name evidence="7" type="ORF">PYM288_LOCUS5338</name>
    <name evidence="4" type="ORF">RFH988_LOCUS1813</name>
    <name evidence="8" type="ORF">SEV965_LOCUS9414</name>
    <name evidence="6" type="ORF">ZHD862_LOCUS1136</name>
</gene>
<comment type="caution">
    <text evidence="5">The sequence shown here is derived from an EMBL/GenBank/DDBJ whole genome shotgun (WGS) entry which is preliminary data.</text>
</comment>
<keyword evidence="1" id="KW-0175">Coiled coil</keyword>
<dbReference type="Proteomes" id="UP000663882">
    <property type="component" value="Unassembled WGS sequence"/>
</dbReference>
<reference evidence="5" key="1">
    <citation type="submission" date="2021-02" db="EMBL/GenBank/DDBJ databases">
        <authorList>
            <person name="Nowell W R."/>
        </authorList>
    </citation>
    <scope>NUCLEOTIDE SEQUENCE</scope>
</reference>
<dbReference type="Proteomes" id="UP000663854">
    <property type="component" value="Unassembled WGS sequence"/>
</dbReference>
<evidence type="ECO:0000313" key="5">
    <source>
        <dbReference type="EMBL" id="CAF0768347.1"/>
    </source>
</evidence>
<dbReference type="Pfam" id="PF01145">
    <property type="entry name" value="Band_7"/>
    <property type="match status" value="1"/>
</dbReference>
<evidence type="ECO:0000313" key="9">
    <source>
        <dbReference type="EMBL" id="CAF3679268.1"/>
    </source>
</evidence>
<dbReference type="Proteomes" id="UP000663874">
    <property type="component" value="Unassembled WGS sequence"/>
</dbReference>
<keyword evidence="2" id="KW-0812">Transmembrane</keyword>
<evidence type="ECO:0000256" key="2">
    <source>
        <dbReference type="SAM" id="Phobius"/>
    </source>
</evidence>
<evidence type="ECO:0000313" key="8">
    <source>
        <dbReference type="EMBL" id="CAF0974327.1"/>
    </source>
</evidence>
<accession>A0A813QKA5</accession>
<organism evidence="5 12">
    <name type="scientific">Rotaria sordida</name>
    <dbReference type="NCBI Taxonomy" id="392033"/>
    <lineage>
        <taxon>Eukaryota</taxon>
        <taxon>Metazoa</taxon>
        <taxon>Spiralia</taxon>
        <taxon>Gnathifera</taxon>
        <taxon>Rotifera</taxon>
        <taxon>Eurotatoria</taxon>
        <taxon>Bdelloidea</taxon>
        <taxon>Philodinida</taxon>
        <taxon>Philodinidae</taxon>
        <taxon>Rotaria</taxon>
    </lineage>
</organism>
<dbReference type="AlphaFoldDB" id="A0A813QKA5"/>
<evidence type="ECO:0000313" key="4">
    <source>
        <dbReference type="EMBL" id="CAF0760641.1"/>
    </source>
</evidence>
<dbReference type="EMBL" id="CAJNOL010000032">
    <property type="protein sequence ID" value="CAF0768347.1"/>
    <property type="molecule type" value="Genomic_DNA"/>
</dbReference>
<dbReference type="EMBL" id="CAJNOH010000054">
    <property type="protein sequence ID" value="CAF0816004.1"/>
    <property type="molecule type" value="Genomic_DNA"/>
</dbReference>
<dbReference type="EMBL" id="CAJOAX010001040">
    <property type="protein sequence ID" value="CAF3679268.1"/>
    <property type="molecule type" value="Genomic_DNA"/>
</dbReference>
<dbReference type="SUPFAM" id="SSF117892">
    <property type="entry name" value="Band 7/SPFH domain"/>
    <property type="match status" value="1"/>
</dbReference>
<evidence type="ECO:0000313" key="6">
    <source>
        <dbReference type="EMBL" id="CAF0776344.1"/>
    </source>
</evidence>
<dbReference type="Gene3D" id="3.30.479.30">
    <property type="entry name" value="Band 7 domain"/>
    <property type="match status" value="1"/>
</dbReference>
<dbReference type="Proteomes" id="UP000663823">
    <property type="component" value="Unassembled WGS sequence"/>
</dbReference>
<feature type="coiled-coil region" evidence="1">
    <location>
        <begin position="182"/>
        <end position="227"/>
    </location>
</feature>
<feature type="transmembrane region" description="Helical" evidence="2">
    <location>
        <begin position="7"/>
        <end position="25"/>
    </location>
</feature>
<evidence type="ECO:0000313" key="10">
    <source>
        <dbReference type="EMBL" id="CAF3766021.1"/>
    </source>
</evidence>
<dbReference type="Proteomes" id="UP000663889">
    <property type="component" value="Unassembled WGS sequence"/>
</dbReference>
<keyword evidence="2" id="KW-1133">Transmembrane helix</keyword>
<dbReference type="Proteomes" id="UP000663864">
    <property type="component" value="Unassembled WGS sequence"/>
</dbReference>
<dbReference type="EMBL" id="CAJOBD010001145">
    <property type="protein sequence ID" value="CAF3766021.1"/>
    <property type="molecule type" value="Genomic_DNA"/>
</dbReference>
<dbReference type="Proteomes" id="UP000663836">
    <property type="component" value="Unassembled WGS sequence"/>
</dbReference>